<feature type="transmembrane region" description="Helical" evidence="5">
    <location>
        <begin position="135"/>
        <end position="161"/>
    </location>
</feature>
<feature type="transmembrane region" description="Helical" evidence="5">
    <location>
        <begin position="312"/>
        <end position="335"/>
    </location>
</feature>
<feature type="transmembrane region" description="Helical" evidence="5">
    <location>
        <begin position="98"/>
        <end position="123"/>
    </location>
</feature>
<dbReference type="EMBL" id="JAUIQD010000009">
    <property type="protein sequence ID" value="KAK3339669.1"/>
    <property type="molecule type" value="Genomic_DNA"/>
</dbReference>
<accession>A0AAJ0H4Y9</accession>
<comment type="caution">
    <text evidence="6">The sequence shown here is derived from an EMBL/GenBank/DDBJ whole genome shotgun (WGS) entry which is preliminary data.</text>
</comment>
<evidence type="ECO:0000256" key="4">
    <source>
        <dbReference type="ARBA" id="ARBA00023136"/>
    </source>
</evidence>
<evidence type="ECO:0000256" key="3">
    <source>
        <dbReference type="ARBA" id="ARBA00022989"/>
    </source>
</evidence>
<dbReference type="GO" id="GO:0005886">
    <property type="term" value="C:plasma membrane"/>
    <property type="evidence" value="ECO:0007669"/>
    <property type="project" value="TreeGrafter"/>
</dbReference>
<feature type="transmembrane region" description="Helical" evidence="5">
    <location>
        <begin position="380"/>
        <end position="402"/>
    </location>
</feature>
<feature type="transmembrane region" description="Helical" evidence="5">
    <location>
        <begin position="42"/>
        <end position="59"/>
    </location>
</feature>
<dbReference type="SUPFAM" id="SSF103473">
    <property type="entry name" value="MFS general substrate transporter"/>
    <property type="match status" value="1"/>
</dbReference>
<dbReference type="PANTHER" id="PTHR23502:SF188">
    <property type="entry name" value="MAJOR FACILITATOR SUPERFAMILY (MFS) PROFILE DOMAIN-CONTAINING PROTEIN"/>
    <property type="match status" value="1"/>
</dbReference>
<reference evidence="6" key="2">
    <citation type="submission" date="2023-06" db="EMBL/GenBank/DDBJ databases">
        <authorList>
            <consortium name="Lawrence Berkeley National Laboratory"/>
            <person name="Haridas S."/>
            <person name="Hensen N."/>
            <person name="Bonometti L."/>
            <person name="Westerberg I."/>
            <person name="Brannstrom I.O."/>
            <person name="Guillou S."/>
            <person name="Cros-Aarteil S."/>
            <person name="Calhoun S."/>
            <person name="Kuo A."/>
            <person name="Mondo S."/>
            <person name="Pangilinan J."/>
            <person name="Riley R."/>
            <person name="Labutti K."/>
            <person name="Andreopoulos B."/>
            <person name="Lipzen A."/>
            <person name="Chen C."/>
            <person name="Yanf M."/>
            <person name="Daum C."/>
            <person name="Ng V."/>
            <person name="Clum A."/>
            <person name="Steindorff A."/>
            <person name="Ohm R."/>
            <person name="Martin F."/>
            <person name="Silar P."/>
            <person name="Natvig D."/>
            <person name="Lalanne C."/>
            <person name="Gautier V."/>
            <person name="Ament-Velasquez S.L."/>
            <person name="Kruys A."/>
            <person name="Hutchinson M.I."/>
            <person name="Powell A.J."/>
            <person name="Barry K."/>
            <person name="Miller A.N."/>
            <person name="Grigoriev I.V."/>
            <person name="Debuchy R."/>
            <person name="Gladieux P."/>
            <person name="Thoren M.H."/>
            <person name="Johannesson H."/>
        </authorList>
    </citation>
    <scope>NUCLEOTIDE SEQUENCE</scope>
    <source>
        <strain evidence="6">CBS 955.72</strain>
    </source>
</reference>
<keyword evidence="4 5" id="KW-0472">Membrane</keyword>
<evidence type="ECO:0000313" key="6">
    <source>
        <dbReference type="EMBL" id="KAK3339669.1"/>
    </source>
</evidence>
<organism evidence="6 7">
    <name type="scientific">Lasiosphaeria hispida</name>
    <dbReference type="NCBI Taxonomy" id="260671"/>
    <lineage>
        <taxon>Eukaryota</taxon>
        <taxon>Fungi</taxon>
        <taxon>Dikarya</taxon>
        <taxon>Ascomycota</taxon>
        <taxon>Pezizomycotina</taxon>
        <taxon>Sordariomycetes</taxon>
        <taxon>Sordariomycetidae</taxon>
        <taxon>Sordariales</taxon>
        <taxon>Lasiosphaeriaceae</taxon>
        <taxon>Lasiosphaeria</taxon>
    </lineage>
</organism>
<protein>
    <submittedName>
        <fullName evidence="6">Major facilitator superfamily domain-containing protein</fullName>
    </submittedName>
</protein>
<gene>
    <name evidence="6" type="ORF">B0T25DRAFT_466738</name>
</gene>
<dbReference type="Proteomes" id="UP001275084">
    <property type="component" value="Unassembled WGS sequence"/>
</dbReference>
<feature type="transmembrane region" description="Helical" evidence="5">
    <location>
        <begin position="347"/>
        <end position="368"/>
    </location>
</feature>
<name>A0AAJ0H4Y9_9PEZI</name>
<keyword evidence="7" id="KW-1185">Reference proteome</keyword>
<proteinExistence type="predicted"/>
<evidence type="ECO:0000313" key="7">
    <source>
        <dbReference type="Proteomes" id="UP001275084"/>
    </source>
</evidence>
<dbReference type="PANTHER" id="PTHR23502">
    <property type="entry name" value="MAJOR FACILITATOR SUPERFAMILY"/>
    <property type="match status" value="1"/>
</dbReference>
<feature type="transmembrane region" description="Helical" evidence="5">
    <location>
        <begin position="246"/>
        <end position="266"/>
    </location>
</feature>
<feature type="non-terminal residue" evidence="6">
    <location>
        <position position="1"/>
    </location>
</feature>
<sequence>ATGSVHQSSVAENAYTAAYLFGIGAGSLPAGPLSETLGWNPTYLASTFCCLLFVLGSALTRSFTGQVVCQFFVGLCSSATLAVNGASVRDQFRPVKRAFVFPVVAWANVSAPVIAPICGGWIVSNPALTWRWTEWITLTILAAAFLVALLFLSETYLPILLDWEASHLRKTTGDNRYTSEHAHAEPFFRRMQKTVPPPAIWWGTEPVVAVLGADLVLLYSLLFLFLSGLDYIFKKAYNLSPGQTGSCFGAIAAGSTAFLVVAPGLYGWARSHTEHVRGRRLAPEFRLWPAIVTAPLLPVALLWLGWGNRPDVSLWYSLGACFVFGVVLIAVYVSSYEYIIDSYGDHAAVALASVMMVRYLVAGGVVMAARPMYEKLGVNWTMTLLGCAAAVLAPAPVLFWIYGPKLRKRSPYAHGPEDDPEEIQSRTTGVYSVVVKNAIVCRPSIYMSVA</sequence>
<feature type="transmembrane region" description="Helical" evidence="5">
    <location>
        <begin position="287"/>
        <end position="306"/>
    </location>
</feature>
<dbReference type="InterPro" id="IPR011701">
    <property type="entry name" value="MFS"/>
</dbReference>
<keyword evidence="2 5" id="KW-0812">Transmembrane</keyword>
<dbReference type="AlphaFoldDB" id="A0AAJ0H4Y9"/>
<dbReference type="Gene3D" id="1.20.1250.20">
    <property type="entry name" value="MFS general substrate transporter like domains"/>
    <property type="match status" value="1"/>
</dbReference>
<evidence type="ECO:0000256" key="5">
    <source>
        <dbReference type="SAM" id="Phobius"/>
    </source>
</evidence>
<comment type="subcellular location">
    <subcellularLocation>
        <location evidence="1">Membrane</location>
        <topology evidence="1">Multi-pass membrane protein</topology>
    </subcellularLocation>
</comment>
<feature type="transmembrane region" description="Helical" evidence="5">
    <location>
        <begin position="199"/>
        <end position="226"/>
    </location>
</feature>
<dbReference type="GO" id="GO:0022857">
    <property type="term" value="F:transmembrane transporter activity"/>
    <property type="evidence" value="ECO:0007669"/>
    <property type="project" value="InterPro"/>
</dbReference>
<reference evidence="6" key="1">
    <citation type="journal article" date="2023" name="Mol. Phylogenet. Evol.">
        <title>Genome-scale phylogeny and comparative genomics of the fungal order Sordariales.</title>
        <authorList>
            <person name="Hensen N."/>
            <person name="Bonometti L."/>
            <person name="Westerberg I."/>
            <person name="Brannstrom I.O."/>
            <person name="Guillou S."/>
            <person name="Cros-Aarteil S."/>
            <person name="Calhoun S."/>
            <person name="Haridas S."/>
            <person name="Kuo A."/>
            <person name="Mondo S."/>
            <person name="Pangilinan J."/>
            <person name="Riley R."/>
            <person name="LaButti K."/>
            <person name="Andreopoulos B."/>
            <person name="Lipzen A."/>
            <person name="Chen C."/>
            <person name="Yan M."/>
            <person name="Daum C."/>
            <person name="Ng V."/>
            <person name="Clum A."/>
            <person name="Steindorff A."/>
            <person name="Ohm R.A."/>
            <person name="Martin F."/>
            <person name="Silar P."/>
            <person name="Natvig D.O."/>
            <person name="Lalanne C."/>
            <person name="Gautier V."/>
            <person name="Ament-Velasquez S.L."/>
            <person name="Kruys A."/>
            <person name="Hutchinson M.I."/>
            <person name="Powell A.J."/>
            <person name="Barry K."/>
            <person name="Miller A.N."/>
            <person name="Grigoriev I.V."/>
            <person name="Debuchy R."/>
            <person name="Gladieux P."/>
            <person name="Hiltunen Thoren M."/>
            <person name="Johannesson H."/>
        </authorList>
    </citation>
    <scope>NUCLEOTIDE SEQUENCE</scope>
    <source>
        <strain evidence="6">CBS 955.72</strain>
    </source>
</reference>
<evidence type="ECO:0000256" key="2">
    <source>
        <dbReference type="ARBA" id="ARBA00022692"/>
    </source>
</evidence>
<dbReference type="InterPro" id="IPR036259">
    <property type="entry name" value="MFS_trans_sf"/>
</dbReference>
<feature type="transmembrane region" description="Helical" evidence="5">
    <location>
        <begin position="65"/>
        <end position="86"/>
    </location>
</feature>
<keyword evidence="3 5" id="KW-1133">Transmembrane helix</keyword>
<dbReference type="Pfam" id="PF07690">
    <property type="entry name" value="MFS_1"/>
    <property type="match status" value="1"/>
</dbReference>
<evidence type="ECO:0000256" key="1">
    <source>
        <dbReference type="ARBA" id="ARBA00004141"/>
    </source>
</evidence>